<dbReference type="Proteomes" id="UP000270342">
    <property type="component" value="Unassembled WGS sequence"/>
</dbReference>
<dbReference type="RefSeq" id="WP_121090347.1">
    <property type="nucleotide sequence ID" value="NZ_RBZU01000014.1"/>
</dbReference>
<evidence type="ECO:0000313" key="2">
    <source>
        <dbReference type="EMBL" id="RKP46669.1"/>
    </source>
</evidence>
<dbReference type="GO" id="GO:0003677">
    <property type="term" value="F:DNA binding"/>
    <property type="evidence" value="ECO:0007669"/>
    <property type="project" value="InterPro"/>
</dbReference>
<keyword evidence="3" id="KW-1185">Reference proteome</keyword>
<name>A0A494XEU0_9BURK</name>
<accession>A0A494XEU0</accession>
<dbReference type="Pfam" id="PF06892">
    <property type="entry name" value="Phage_CP76"/>
    <property type="match status" value="1"/>
</dbReference>
<evidence type="ECO:0000256" key="1">
    <source>
        <dbReference type="SAM" id="Coils"/>
    </source>
</evidence>
<gene>
    <name evidence="2" type="ORF">D7S86_24580</name>
</gene>
<evidence type="ECO:0000313" key="3">
    <source>
        <dbReference type="Proteomes" id="UP000270342"/>
    </source>
</evidence>
<organism evidence="2 3">
    <name type="scientific">Pararobbsia silviterrae</name>
    <dbReference type="NCBI Taxonomy" id="1792498"/>
    <lineage>
        <taxon>Bacteria</taxon>
        <taxon>Pseudomonadati</taxon>
        <taxon>Pseudomonadota</taxon>
        <taxon>Betaproteobacteria</taxon>
        <taxon>Burkholderiales</taxon>
        <taxon>Burkholderiaceae</taxon>
        <taxon>Pararobbsia</taxon>
    </lineage>
</organism>
<keyword evidence="1" id="KW-0175">Coiled coil</keyword>
<feature type="coiled-coil region" evidence="1">
    <location>
        <begin position="138"/>
        <end position="165"/>
    </location>
</feature>
<proteinExistence type="predicted"/>
<dbReference type="OrthoDB" id="6039230at2"/>
<dbReference type="InterPro" id="IPR009679">
    <property type="entry name" value="Phage_186_CII-like"/>
</dbReference>
<dbReference type="AlphaFoldDB" id="A0A494XEU0"/>
<reference evidence="2 3" key="1">
    <citation type="submission" date="2018-10" db="EMBL/GenBank/DDBJ databases">
        <title>Robbsia sp. DHC34, isolated from soil.</title>
        <authorList>
            <person name="Gao Z.-H."/>
            <person name="Qiu L.-H."/>
        </authorList>
    </citation>
    <scope>NUCLEOTIDE SEQUENCE [LARGE SCALE GENOMIC DNA]</scope>
    <source>
        <strain evidence="2 3">DHC34</strain>
    </source>
</reference>
<protein>
    <submittedName>
        <fullName evidence="2">Uncharacterized protein</fullName>
    </submittedName>
</protein>
<dbReference type="EMBL" id="RBZU01000014">
    <property type="protein sequence ID" value="RKP46669.1"/>
    <property type="molecule type" value="Genomic_DNA"/>
</dbReference>
<sequence>MTCRYSGIDWRDVLYTSVCDTPGGVEDAASFLCRRRGKQRLTGESLRLKLRSVGDARISAEIFELLIEWMLEKRQPHALDAVYAFNERFGLIATARQTDIEPLGSLPNQMMKITHDTGLLAETVIDALADDRIERHEADAIAEQARELQRKAEALAQAALEVAEKHRRQI</sequence>
<comment type="caution">
    <text evidence="2">The sequence shown here is derived from an EMBL/GenBank/DDBJ whole genome shotgun (WGS) entry which is preliminary data.</text>
</comment>